<evidence type="ECO:0000313" key="2">
    <source>
        <dbReference type="Proteomes" id="UP000028709"/>
    </source>
</evidence>
<dbReference type="RefSeq" id="WP_034685376.1">
    <property type="nucleotide sequence ID" value="NZ_CP023049.2"/>
</dbReference>
<sequence>MNITYHESVKALNASIEKAKTLGIPVSLAVVDTGGHLVSFARLDSVYGVIDFAIKKAKTAVMFGVDSDIMGSIISGADVHGYGMLNSNDGLLTIAGGVVIKNKEGSIIGAIGSSGGTPEQDKEIAHEGVTAIF</sequence>
<dbReference type="eggNOG" id="COG3193">
    <property type="taxonomic scope" value="Bacteria"/>
</dbReference>
<dbReference type="Pfam" id="PF03928">
    <property type="entry name" value="HbpS-like"/>
    <property type="match status" value="1"/>
</dbReference>
<accession>A0A086B9M9</accession>
<dbReference type="KEGG" id="cpip:CJF12_04415"/>
<reference evidence="1 2" key="1">
    <citation type="submission" date="2014-07" db="EMBL/GenBank/DDBJ databases">
        <title>Genome of Chryseobacterium piperi CTM.</title>
        <authorList>
            <person name="Pipes S.E."/>
            <person name="Stropko S.J."/>
            <person name="Newman J.D."/>
        </authorList>
    </citation>
    <scope>NUCLEOTIDE SEQUENCE [LARGE SCALE GENOMIC DNA]</scope>
    <source>
        <strain evidence="1 2">CTM</strain>
    </source>
</reference>
<dbReference type="InterPro" id="IPR052517">
    <property type="entry name" value="GlcG_carb_metab_protein"/>
</dbReference>
<dbReference type="SUPFAM" id="SSF143744">
    <property type="entry name" value="GlcG-like"/>
    <property type="match status" value="1"/>
</dbReference>
<dbReference type="EMBL" id="JPRJ01000021">
    <property type="protein sequence ID" value="KFF25643.1"/>
    <property type="molecule type" value="Genomic_DNA"/>
</dbReference>
<organism evidence="1 2">
    <name type="scientific">Chryseobacterium piperi</name>
    <dbReference type="NCBI Taxonomy" id="558152"/>
    <lineage>
        <taxon>Bacteria</taxon>
        <taxon>Pseudomonadati</taxon>
        <taxon>Bacteroidota</taxon>
        <taxon>Flavobacteriia</taxon>
        <taxon>Flavobacteriales</taxon>
        <taxon>Weeksellaceae</taxon>
        <taxon>Chryseobacterium group</taxon>
        <taxon>Chryseobacterium</taxon>
    </lineage>
</organism>
<comment type="caution">
    <text evidence="1">The sequence shown here is derived from an EMBL/GenBank/DDBJ whole genome shotgun (WGS) entry which is preliminary data.</text>
</comment>
<dbReference type="OrthoDB" id="9778896at2"/>
<name>A0A086B9M9_9FLAO</name>
<protein>
    <submittedName>
        <fullName evidence="1">Protein glcG</fullName>
    </submittedName>
</protein>
<gene>
    <name evidence="1" type="ORF">IQ37_12020</name>
</gene>
<dbReference type="PANTHER" id="PTHR34309">
    <property type="entry name" value="SLR1406 PROTEIN"/>
    <property type="match status" value="1"/>
</dbReference>
<dbReference type="Gene3D" id="3.30.450.150">
    <property type="entry name" value="Haem-degrading domain"/>
    <property type="match status" value="1"/>
</dbReference>
<evidence type="ECO:0000313" key="1">
    <source>
        <dbReference type="EMBL" id="KFF25643.1"/>
    </source>
</evidence>
<dbReference type="InterPro" id="IPR038084">
    <property type="entry name" value="PduO/GlcC-like_sf"/>
</dbReference>
<dbReference type="STRING" id="558152.IQ37_12020"/>
<keyword evidence="2" id="KW-1185">Reference proteome</keyword>
<dbReference type="AlphaFoldDB" id="A0A086B9M9"/>
<proteinExistence type="predicted"/>
<dbReference type="PANTHER" id="PTHR34309:SF1">
    <property type="entry name" value="PROTEIN GLCG"/>
    <property type="match status" value="1"/>
</dbReference>
<dbReference type="InterPro" id="IPR005624">
    <property type="entry name" value="PduO/GlcC-like"/>
</dbReference>
<dbReference type="Proteomes" id="UP000028709">
    <property type="component" value="Unassembled WGS sequence"/>
</dbReference>